<gene>
    <name evidence="1" type="ORF">SVIM_LOCUS93503</name>
</gene>
<sequence length="27" mass="3187">MPFNLILPPLYLSLIHDKRGVILFYNV</sequence>
<proteinExistence type="predicted"/>
<evidence type="ECO:0000313" key="1">
    <source>
        <dbReference type="EMBL" id="VFU28321.1"/>
    </source>
</evidence>
<dbReference type="AlphaFoldDB" id="A0A6N2KJW7"/>
<organism evidence="1">
    <name type="scientific">Salix viminalis</name>
    <name type="common">Common osier</name>
    <name type="synonym">Basket willow</name>
    <dbReference type="NCBI Taxonomy" id="40686"/>
    <lineage>
        <taxon>Eukaryota</taxon>
        <taxon>Viridiplantae</taxon>
        <taxon>Streptophyta</taxon>
        <taxon>Embryophyta</taxon>
        <taxon>Tracheophyta</taxon>
        <taxon>Spermatophyta</taxon>
        <taxon>Magnoliopsida</taxon>
        <taxon>eudicotyledons</taxon>
        <taxon>Gunneridae</taxon>
        <taxon>Pentapetalae</taxon>
        <taxon>rosids</taxon>
        <taxon>fabids</taxon>
        <taxon>Malpighiales</taxon>
        <taxon>Salicaceae</taxon>
        <taxon>Saliceae</taxon>
        <taxon>Salix</taxon>
    </lineage>
</organism>
<protein>
    <submittedName>
        <fullName evidence="1">Uncharacterized protein</fullName>
    </submittedName>
</protein>
<reference evidence="1" key="1">
    <citation type="submission" date="2019-03" db="EMBL/GenBank/DDBJ databases">
        <authorList>
            <person name="Mank J."/>
            <person name="Almeida P."/>
        </authorList>
    </citation>
    <scope>NUCLEOTIDE SEQUENCE</scope>
    <source>
        <strain evidence="1">78183</strain>
    </source>
</reference>
<dbReference type="EMBL" id="CAADRP010000446">
    <property type="protein sequence ID" value="VFU28321.1"/>
    <property type="molecule type" value="Genomic_DNA"/>
</dbReference>
<accession>A0A6N2KJW7</accession>
<name>A0A6N2KJW7_SALVM</name>